<evidence type="ECO:0000313" key="1">
    <source>
        <dbReference type="EMBL" id="CAL8137406.1"/>
    </source>
</evidence>
<protein>
    <submittedName>
        <fullName evidence="1">Uncharacterized protein</fullName>
    </submittedName>
</protein>
<evidence type="ECO:0000313" key="2">
    <source>
        <dbReference type="Proteomes" id="UP001642540"/>
    </source>
</evidence>
<proteinExistence type="predicted"/>
<dbReference type="EMBL" id="CAXLJM020000117">
    <property type="protein sequence ID" value="CAL8137406.1"/>
    <property type="molecule type" value="Genomic_DNA"/>
</dbReference>
<comment type="caution">
    <text evidence="1">The sequence shown here is derived from an EMBL/GenBank/DDBJ whole genome shotgun (WGS) entry which is preliminary data.</text>
</comment>
<sequence>MLIENELHENFVRDLFRDCIEHQTIKKFIPYFSSGLEVDFSSKTTIKYQHISFESFKFTNGQLVKFLESVTLDHYEAIEQLIKKHIPPKSTIPWVYACVHANHLYRIECIEFTENPTLG</sequence>
<dbReference type="Proteomes" id="UP001642540">
    <property type="component" value="Unassembled WGS sequence"/>
</dbReference>
<reference evidence="1 2" key="1">
    <citation type="submission" date="2024-08" db="EMBL/GenBank/DDBJ databases">
        <authorList>
            <person name="Cucini C."/>
            <person name="Frati F."/>
        </authorList>
    </citation>
    <scope>NUCLEOTIDE SEQUENCE [LARGE SCALE GENOMIC DNA]</scope>
</reference>
<name>A0ABP1RW64_9HEXA</name>
<keyword evidence="2" id="KW-1185">Reference proteome</keyword>
<organism evidence="1 2">
    <name type="scientific">Orchesella dallaii</name>
    <dbReference type="NCBI Taxonomy" id="48710"/>
    <lineage>
        <taxon>Eukaryota</taxon>
        <taxon>Metazoa</taxon>
        <taxon>Ecdysozoa</taxon>
        <taxon>Arthropoda</taxon>
        <taxon>Hexapoda</taxon>
        <taxon>Collembola</taxon>
        <taxon>Entomobryomorpha</taxon>
        <taxon>Entomobryoidea</taxon>
        <taxon>Orchesellidae</taxon>
        <taxon>Orchesellinae</taxon>
        <taxon>Orchesella</taxon>
    </lineage>
</organism>
<gene>
    <name evidence="1" type="ORF">ODALV1_LOCUS26902</name>
</gene>
<accession>A0ABP1RW64</accession>